<feature type="compositionally biased region" description="Low complexity" evidence="6">
    <location>
        <begin position="35"/>
        <end position="47"/>
    </location>
</feature>
<dbReference type="PANTHER" id="PTHR47663:SF1">
    <property type="entry name" value="XYLANOLYTIC TRANSCRIPTIONAL ACTIVATOR XLNR-RELATED"/>
    <property type="match status" value="1"/>
</dbReference>
<evidence type="ECO:0000256" key="1">
    <source>
        <dbReference type="ARBA" id="ARBA00022833"/>
    </source>
</evidence>
<evidence type="ECO:0000256" key="6">
    <source>
        <dbReference type="SAM" id="MobiDB-lite"/>
    </source>
</evidence>
<protein>
    <submittedName>
        <fullName evidence="8">Transcription factor fungi</fullName>
    </submittedName>
</protein>
<dbReference type="OrthoDB" id="5365785at2759"/>
<dbReference type="Pfam" id="PF04082">
    <property type="entry name" value="Fungal_trans"/>
    <property type="match status" value="1"/>
</dbReference>
<dbReference type="GO" id="GO:0006351">
    <property type="term" value="P:DNA-templated transcription"/>
    <property type="evidence" value="ECO:0007669"/>
    <property type="project" value="InterPro"/>
</dbReference>
<dbReference type="GO" id="GO:0008270">
    <property type="term" value="F:zinc ion binding"/>
    <property type="evidence" value="ECO:0007669"/>
    <property type="project" value="InterPro"/>
</dbReference>
<dbReference type="InParanoid" id="K2QUF9"/>
<keyword evidence="1" id="KW-0862">Zinc</keyword>
<keyword evidence="3" id="KW-0238">DNA-binding</keyword>
<feature type="compositionally biased region" description="Basic and acidic residues" evidence="6">
    <location>
        <begin position="79"/>
        <end position="89"/>
    </location>
</feature>
<keyword evidence="2" id="KW-0805">Transcription regulation</keyword>
<gene>
    <name evidence="8" type="ORF">MPH_09427</name>
</gene>
<dbReference type="GO" id="GO:0003677">
    <property type="term" value="F:DNA binding"/>
    <property type="evidence" value="ECO:0007669"/>
    <property type="project" value="UniProtKB-KW"/>
</dbReference>
<dbReference type="VEuPathDB" id="FungiDB:MPH_09427"/>
<feature type="domain" description="Xylanolytic transcriptional activator regulatory" evidence="7">
    <location>
        <begin position="462"/>
        <end position="571"/>
    </location>
</feature>
<dbReference type="EMBL" id="AHHD01000413">
    <property type="protein sequence ID" value="EKG13401.1"/>
    <property type="molecule type" value="Genomic_DNA"/>
</dbReference>
<dbReference type="PANTHER" id="PTHR47663">
    <property type="entry name" value="XYLANOLYTIC TRANSCRIPTIONAL ACTIVATOR XLNR-RELATED"/>
    <property type="match status" value="1"/>
</dbReference>
<organism evidence="8 9">
    <name type="scientific">Macrophomina phaseolina (strain MS6)</name>
    <name type="common">Charcoal rot fungus</name>
    <dbReference type="NCBI Taxonomy" id="1126212"/>
    <lineage>
        <taxon>Eukaryota</taxon>
        <taxon>Fungi</taxon>
        <taxon>Dikarya</taxon>
        <taxon>Ascomycota</taxon>
        <taxon>Pezizomycotina</taxon>
        <taxon>Dothideomycetes</taxon>
        <taxon>Dothideomycetes incertae sedis</taxon>
        <taxon>Botryosphaeriales</taxon>
        <taxon>Botryosphaeriaceae</taxon>
        <taxon>Macrophomina</taxon>
    </lineage>
</organism>
<feature type="compositionally biased region" description="Polar residues" evidence="6">
    <location>
        <begin position="54"/>
        <end position="78"/>
    </location>
</feature>
<dbReference type="HOGENOM" id="CLU_006123_1_0_1"/>
<evidence type="ECO:0000256" key="3">
    <source>
        <dbReference type="ARBA" id="ARBA00023125"/>
    </source>
</evidence>
<feature type="compositionally biased region" description="Polar residues" evidence="6">
    <location>
        <begin position="94"/>
        <end position="109"/>
    </location>
</feature>
<evidence type="ECO:0000256" key="5">
    <source>
        <dbReference type="ARBA" id="ARBA00023242"/>
    </source>
</evidence>
<feature type="compositionally biased region" description="Low complexity" evidence="6">
    <location>
        <begin position="676"/>
        <end position="687"/>
    </location>
</feature>
<dbReference type="InterPro" id="IPR051439">
    <property type="entry name" value="XlnR/Xlr1"/>
</dbReference>
<comment type="caution">
    <text evidence="8">The sequence shown here is derived from an EMBL/GenBank/DDBJ whole genome shotgun (WGS) entry which is preliminary data.</text>
</comment>
<dbReference type="CDD" id="cd12148">
    <property type="entry name" value="fungal_TF_MHR"/>
    <property type="match status" value="1"/>
</dbReference>
<feature type="region of interest" description="Disordered" evidence="6">
    <location>
        <begin position="669"/>
        <end position="702"/>
    </location>
</feature>
<feature type="region of interest" description="Disordered" evidence="6">
    <location>
        <begin position="480"/>
        <end position="499"/>
    </location>
</feature>
<proteinExistence type="predicted"/>
<dbReference type="InterPro" id="IPR007219">
    <property type="entry name" value="XnlR_reg_dom"/>
</dbReference>
<evidence type="ECO:0000313" key="9">
    <source>
        <dbReference type="Proteomes" id="UP000007129"/>
    </source>
</evidence>
<dbReference type="STRING" id="1126212.K2QUF9"/>
<evidence type="ECO:0000256" key="2">
    <source>
        <dbReference type="ARBA" id="ARBA00023015"/>
    </source>
</evidence>
<reference evidence="8 9" key="1">
    <citation type="journal article" date="2012" name="BMC Genomics">
        <title>Tools to kill: Genome of one of the most destructive plant pathogenic fungi Macrophomina phaseolina.</title>
        <authorList>
            <person name="Islam M.S."/>
            <person name="Haque M.S."/>
            <person name="Islam M.M."/>
            <person name="Emdad E.M."/>
            <person name="Halim A."/>
            <person name="Hossen Q.M.M."/>
            <person name="Hossain M.Z."/>
            <person name="Ahmed B."/>
            <person name="Rahim S."/>
            <person name="Rahman M.S."/>
            <person name="Alam M.M."/>
            <person name="Hou S."/>
            <person name="Wan X."/>
            <person name="Saito J.A."/>
            <person name="Alam M."/>
        </authorList>
    </citation>
    <scope>NUCLEOTIDE SEQUENCE [LARGE SCALE GENOMIC DNA]</scope>
    <source>
        <strain evidence="8 9">MS6</strain>
    </source>
</reference>
<dbReference type="Proteomes" id="UP000007129">
    <property type="component" value="Unassembled WGS sequence"/>
</dbReference>
<dbReference type="AlphaFoldDB" id="K2QUF9"/>
<dbReference type="eggNOG" id="ENOG502QUI0">
    <property type="taxonomic scope" value="Eukaryota"/>
</dbReference>
<keyword evidence="4" id="KW-0804">Transcription</keyword>
<evidence type="ECO:0000259" key="7">
    <source>
        <dbReference type="SMART" id="SM00906"/>
    </source>
</evidence>
<accession>K2QUF9</accession>
<dbReference type="SMART" id="SM00906">
    <property type="entry name" value="Fungal_trans"/>
    <property type="match status" value="1"/>
</dbReference>
<keyword evidence="5" id="KW-0539">Nucleus</keyword>
<sequence length="881" mass="95802">MGKHHAPTVSVEFGLTCEYMRERKKRGKASRKEIAAQQAAAAAAAAAGGEPGHTSPSSANGYPSEEQNGNSPGQTNQRDGQHKPSRHDLPPPSNGAQRSASIGSHNGANGATHYDMAHVGRYGSVGDISENGGHHQIAGPADGLVTGLATPRLPTNGVHDRNIHIINMSDYGSMDDYQRAVASPGAVNGSMMLQNGGNVMHHPLLAANGIQAYGDGSYPMLSPQSQHGQQNGFRIPPGESPLAGFLGNSPVTGSPGWLSLPSPSAALYSQQHLASSQTLRYPVLKPLLPYLQGIVPVYLACDLLELYFQSASSAFMQPVSPYVLGYVFRKRSFLRQANPRVCSPALLASMLWIGAQTHESAFLTSPPSTRGKVCQKLLELTISLLKPLIHTPDASNHASPNFAANTVINGVALGGFGVANPISGRLAETEGGTPGSAAALDDIATYMHLAVVVSASEYKAASLRWWNAAWSLAREMKLNRELPPNPPAPEREAGEDADAEGEVDMEVDMGGMNHGIQAHTPGMISEEEREERRRIWWLLYTMDRHLALCYNRPLFLLDVECEELLQPIEEARWQAGDYYTGNSDQYSDSSSSYYRRRGPSSEVTGHSIFGYFTPLMTILGAIVDLNHARNHPRFGNRFRNGSEWDHYASEITQQLEAYGRSLEEFEKRFTSSLTSGNENDGTNGTENGNRDAGTPSAHSVNSSSSRITESIIQTKIVVAYATHLMHTLHILLNGKWDPISLLDDNDLWISSQSFVTATGHAVSAAEALSDILEHDPDLSFMPFFFGMYLLQGSFLLLLIADKLQGEASPSVVKACETIVRAHEACVVTLNTEYQRNFRKVMRSALAQVRGRCLEDFGEQQQRRREVLALYRWTGDGSGLAL</sequence>
<evidence type="ECO:0000256" key="4">
    <source>
        <dbReference type="ARBA" id="ARBA00023163"/>
    </source>
</evidence>
<name>K2QUF9_MACPH</name>
<feature type="region of interest" description="Disordered" evidence="6">
    <location>
        <begin position="23"/>
        <end position="113"/>
    </location>
</feature>
<evidence type="ECO:0000313" key="8">
    <source>
        <dbReference type="EMBL" id="EKG13401.1"/>
    </source>
</evidence>